<dbReference type="Gene3D" id="1.25.40.20">
    <property type="entry name" value="Ankyrin repeat-containing domain"/>
    <property type="match status" value="2"/>
</dbReference>
<dbReference type="Pfam" id="PF12796">
    <property type="entry name" value="Ank_2"/>
    <property type="match status" value="1"/>
</dbReference>
<dbReference type="InterPro" id="IPR036770">
    <property type="entry name" value="Ankyrin_rpt-contain_sf"/>
</dbReference>
<dbReference type="PANTHER" id="PTHR24189">
    <property type="entry name" value="MYOTROPHIN"/>
    <property type="match status" value="1"/>
</dbReference>
<protein>
    <submittedName>
        <fullName evidence="4">Ankyrin repeat domain 61</fullName>
    </submittedName>
</protein>
<reference evidence="4" key="2">
    <citation type="submission" date="2025-08" db="UniProtKB">
        <authorList>
            <consortium name="Ensembl"/>
        </authorList>
    </citation>
    <scope>IDENTIFICATION</scope>
</reference>
<dbReference type="RefSeq" id="XP_008313319.1">
    <property type="nucleotide sequence ID" value="XM_008315097.3"/>
</dbReference>
<keyword evidence="1" id="KW-0677">Repeat</keyword>
<dbReference type="Pfam" id="PF00023">
    <property type="entry name" value="Ank"/>
    <property type="match status" value="1"/>
</dbReference>
<dbReference type="GeneID" id="103382341"/>
<proteinExistence type="predicted"/>
<accession>A0A3P8UKA6</accession>
<dbReference type="GeneTree" id="ENSGT00840000130004"/>
<dbReference type="Pfam" id="PF13637">
    <property type="entry name" value="Ank_4"/>
    <property type="match status" value="1"/>
</dbReference>
<dbReference type="OrthoDB" id="194358at2759"/>
<reference evidence="4" key="3">
    <citation type="submission" date="2025-09" db="UniProtKB">
        <authorList>
            <consortium name="Ensembl"/>
        </authorList>
    </citation>
    <scope>IDENTIFICATION</scope>
</reference>
<organism evidence="4 5">
    <name type="scientific">Cynoglossus semilaevis</name>
    <name type="common">Tongue sole</name>
    <dbReference type="NCBI Taxonomy" id="244447"/>
    <lineage>
        <taxon>Eukaryota</taxon>
        <taxon>Metazoa</taxon>
        <taxon>Chordata</taxon>
        <taxon>Craniata</taxon>
        <taxon>Vertebrata</taxon>
        <taxon>Euteleostomi</taxon>
        <taxon>Actinopterygii</taxon>
        <taxon>Neopterygii</taxon>
        <taxon>Teleostei</taxon>
        <taxon>Neoteleostei</taxon>
        <taxon>Acanthomorphata</taxon>
        <taxon>Carangaria</taxon>
        <taxon>Pleuronectiformes</taxon>
        <taxon>Pleuronectoidei</taxon>
        <taxon>Cynoglossidae</taxon>
        <taxon>Cynoglossinae</taxon>
        <taxon>Cynoglossus</taxon>
    </lineage>
</organism>
<evidence type="ECO:0000313" key="5">
    <source>
        <dbReference type="Proteomes" id="UP000265120"/>
    </source>
</evidence>
<dbReference type="SMART" id="SM00248">
    <property type="entry name" value="ANK"/>
    <property type="match status" value="6"/>
</dbReference>
<dbReference type="PANTHER" id="PTHR24189:SF50">
    <property type="entry name" value="ANKYRIN REPEAT AND SOCS BOX PROTEIN 2"/>
    <property type="match status" value="1"/>
</dbReference>
<feature type="repeat" description="ANK" evidence="3">
    <location>
        <begin position="156"/>
        <end position="188"/>
    </location>
</feature>
<evidence type="ECO:0000313" key="4">
    <source>
        <dbReference type="Ensembl" id="ENSCSEP00000001071.1"/>
    </source>
</evidence>
<dbReference type="PRINTS" id="PR01415">
    <property type="entry name" value="ANKYRIN"/>
</dbReference>
<evidence type="ECO:0000256" key="2">
    <source>
        <dbReference type="ARBA" id="ARBA00023043"/>
    </source>
</evidence>
<dbReference type="PROSITE" id="PS50088">
    <property type="entry name" value="ANK_REPEAT"/>
    <property type="match status" value="3"/>
</dbReference>
<dbReference type="STRING" id="244447.ENSCSEP00000001071"/>
<dbReference type="PROSITE" id="PS50297">
    <property type="entry name" value="ANK_REP_REGION"/>
    <property type="match status" value="3"/>
</dbReference>
<dbReference type="InParanoid" id="A0A3P8UKA6"/>
<keyword evidence="2 3" id="KW-0040">ANK repeat</keyword>
<keyword evidence="5" id="KW-1185">Reference proteome</keyword>
<reference evidence="4 5" key="1">
    <citation type="journal article" date="2014" name="Nat. Genet.">
        <title>Whole-genome sequence of a flatfish provides insights into ZW sex chromosome evolution and adaptation to a benthic lifestyle.</title>
        <authorList>
            <person name="Chen S."/>
            <person name="Zhang G."/>
            <person name="Shao C."/>
            <person name="Huang Q."/>
            <person name="Liu G."/>
            <person name="Zhang P."/>
            <person name="Song W."/>
            <person name="An N."/>
            <person name="Chalopin D."/>
            <person name="Volff J.N."/>
            <person name="Hong Y."/>
            <person name="Li Q."/>
            <person name="Sha Z."/>
            <person name="Zhou H."/>
            <person name="Xie M."/>
            <person name="Yu Q."/>
            <person name="Liu Y."/>
            <person name="Xiang H."/>
            <person name="Wang N."/>
            <person name="Wu K."/>
            <person name="Yang C."/>
            <person name="Zhou Q."/>
            <person name="Liao X."/>
            <person name="Yang L."/>
            <person name="Hu Q."/>
            <person name="Zhang J."/>
            <person name="Meng L."/>
            <person name="Jin L."/>
            <person name="Tian Y."/>
            <person name="Lian J."/>
            <person name="Yang J."/>
            <person name="Miao G."/>
            <person name="Liu S."/>
            <person name="Liang Z."/>
            <person name="Yan F."/>
            <person name="Li Y."/>
            <person name="Sun B."/>
            <person name="Zhang H."/>
            <person name="Zhang J."/>
            <person name="Zhu Y."/>
            <person name="Du M."/>
            <person name="Zhao Y."/>
            <person name="Schartl M."/>
            <person name="Tang Q."/>
            <person name="Wang J."/>
        </authorList>
    </citation>
    <scope>NUCLEOTIDE SEQUENCE</scope>
</reference>
<dbReference type="Ensembl" id="ENSCSET00000001099.1">
    <property type="protein sequence ID" value="ENSCSEP00000001071.1"/>
    <property type="gene ID" value="ENSCSEG00000000744.1"/>
</dbReference>
<dbReference type="AlphaFoldDB" id="A0A3P8UKA6"/>
<dbReference type="KEGG" id="csem:103382341"/>
<feature type="repeat" description="ANK" evidence="3">
    <location>
        <begin position="189"/>
        <end position="221"/>
    </location>
</feature>
<dbReference type="SUPFAM" id="SSF48403">
    <property type="entry name" value="Ankyrin repeat"/>
    <property type="match status" value="1"/>
</dbReference>
<name>A0A3P8UKA6_CYNSE</name>
<dbReference type="Proteomes" id="UP000265120">
    <property type="component" value="Chromosome 8"/>
</dbReference>
<dbReference type="InterPro" id="IPR002110">
    <property type="entry name" value="Ankyrin_rpt"/>
</dbReference>
<dbReference type="InterPro" id="IPR050745">
    <property type="entry name" value="Multifunctional_regulatory"/>
</dbReference>
<evidence type="ECO:0000256" key="3">
    <source>
        <dbReference type="PROSITE-ProRule" id="PRU00023"/>
    </source>
</evidence>
<sequence length="412" mass="46503">MVMEAPTQNGNFYHNKFYSAIMDQDDGRITDLAERHGVNVYIKVKDEVPERIFNKGGSILPLHLAVCYRKVKSMKSLLSAGADPEESWFFFHHRDRLGRTTLHLAITDWPSRLTIWQKPDFKLQPALMGVYGNAQACLRLLCEQGVDINTKVEGQSQETALHLSVRYAAPAAVKILTSFGANVNAVDHSGMTPLHMAAGTLHKDIITWLIRHGADVNKEMKQSGNSALHLACTAFATKSRMSMKNDMSCISELLEHGAEPDAVNKAGLTPIHEACMRGNEELVDLLLRYGAEANKLSCTGENCLFLFLDHRPNIHNNSLLAKLLNLTSPLNIYNHSNRLPSTLTLPHFFKQREQLVKLSQAPRKLQEICKRCVYLTYVRHLKEELKKSLPGRVYNLIFKCWETHNIIFMTGD</sequence>
<evidence type="ECO:0000256" key="1">
    <source>
        <dbReference type="ARBA" id="ARBA00022737"/>
    </source>
</evidence>
<feature type="repeat" description="ANK" evidence="3">
    <location>
        <begin position="266"/>
        <end position="298"/>
    </location>
</feature>